<evidence type="ECO:0000256" key="8">
    <source>
        <dbReference type="HAMAP-Rule" id="MF_00260"/>
    </source>
</evidence>
<evidence type="ECO:0000313" key="12">
    <source>
        <dbReference type="EMBL" id="SED72046.1"/>
    </source>
</evidence>
<evidence type="ECO:0000256" key="3">
    <source>
        <dbReference type="ARBA" id="ARBA00005638"/>
    </source>
</evidence>
<dbReference type="InterPro" id="IPR022418">
    <property type="entry name" value="Porphobilinogen_deaminase_C"/>
</dbReference>
<accession>A0A0J6GLH5</accession>
<comment type="catalytic activity">
    <reaction evidence="7 8">
        <text>4 porphobilinogen + H2O = hydroxymethylbilane + 4 NH4(+)</text>
        <dbReference type="Rhea" id="RHEA:13185"/>
        <dbReference type="ChEBI" id="CHEBI:15377"/>
        <dbReference type="ChEBI" id="CHEBI:28938"/>
        <dbReference type="ChEBI" id="CHEBI:57845"/>
        <dbReference type="ChEBI" id="CHEBI:58126"/>
        <dbReference type="EC" id="2.5.1.61"/>
    </reaction>
</comment>
<dbReference type="FunFam" id="3.40.190.10:FF:000005">
    <property type="entry name" value="Porphobilinogen deaminase"/>
    <property type="match status" value="1"/>
</dbReference>
<comment type="miscellaneous">
    <text evidence="8">The porphobilinogen subunits are added to the dipyrromethane group.</text>
</comment>
<comment type="pathway">
    <text evidence="2">Porphyrin-containing compound metabolism; protoporphyrin-IX biosynthesis; coproporphyrinogen-III from 5-aminolevulinate: step 2/4.</text>
</comment>
<dbReference type="Proteomes" id="UP000183155">
    <property type="component" value="Unassembled WGS sequence"/>
</dbReference>
<keyword evidence="14" id="KW-1185">Reference proteome</keyword>
<evidence type="ECO:0000256" key="7">
    <source>
        <dbReference type="ARBA" id="ARBA00048169"/>
    </source>
</evidence>
<comment type="cofactor">
    <cofactor evidence="8">
        <name>dipyrromethane</name>
        <dbReference type="ChEBI" id="CHEBI:60342"/>
    </cofactor>
    <text evidence="8">Binds 1 dipyrromethane group covalently.</text>
</comment>
<name>A0A0J6GLH5_PSETA</name>
<feature type="domain" description="Porphobilinogen deaminase C-terminal" evidence="10">
    <location>
        <begin position="226"/>
        <end position="295"/>
    </location>
</feature>
<dbReference type="Pfam" id="PF03900">
    <property type="entry name" value="Porphobil_deamC"/>
    <property type="match status" value="1"/>
</dbReference>
<sequence length="313" mass="33577">MSSREIRIATRKSALALWQAEYVKSRLEQAHPGLVVTLVPMVSRGDKLLDSPLSKIGGKGLFVKELETALLENEADIAVHSMKDVPMDFPEGLGLFCICEREDPRDAFVSNTFSSLDDLPEGSVVGTSSLRRQAQLLTRRPDLQIRFLRGNVNTRLAKLDAGEYDAIILAAAGLIRLGFEDRITSAISIEDSLPAGGQGAVGIECRSADHEIHALLAPLHHAETAVRVTAERALNKHLNGGCQVPIACYAVLEGEHIWLRGLVGEPSGGLLLSADARAPQSQATELGVRVAEDLLAQGAGDILKAVYGEAGHE</sequence>
<dbReference type="SUPFAM" id="SSF54782">
    <property type="entry name" value="Porphobilinogen deaminase (hydroxymethylbilane synthase), C-terminal domain"/>
    <property type="match status" value="1"/>
</dbReference>
<dbReference type="HAMAP" id="MF_00260">
    <property type="entry name" value="Porphobil_deam"/>
    <property type="match status" value="1"/>
</dbReference>
<dbReference type="EC" id="2.5.1.61" evidence="8"/>
<dbReference type="NCBIfam" id="TIGR00212">
    <property type="entry name" value="hemC"/>
    <property type="match status" value="1"/>
</dbReference>
<evidence type="ECO:0000313" key="14">
    <source>
        <dbReference type="Proteomes" id="UP000183155"/>
    </source>
</evidence>
<dbReference type="FunFam" id="3.30.160.40:FF:000002">
    <property type="entry name" value="Porphobilinogen deaminase"/>
    <property type="match status" value="1"/>
</dbReference>
<dbReference type="PRINTS" id="PR00151">
    <property type="entry name" value="PORPHBDMNASE"/>
</dbReference>
<protein>
    <recommendedName>
        <fullName evidence="8">Porphobilinogen deaminase</fullName>
        <shortName evidence="8">PBG</shortName>
        <ecNumber evidence="8">2.5.1.61</ecNumber>
    </recommendedName>
    <alternativeName>
        <fullName evidence="8">Hydroxymethylbilane synthase</fullName>
        <shortName evidence="8">HMBS</shortName>
    </alternativeName>
    <alternativeName>
        <fullName evidence="8">Pre-uroporphyrinogen synthase</fullName>
    </alternativeName>
</protein>
<dbReference type="EMBL" id="FNRS01000002">
    <property type="protein sequence ID" value="SED72046.1"/>
    <property type="molecule type" value="Genomic_DNA"/>
</dbReference>
<evidence type="ECO:0000256" key="2">
    <source>
        <dbReference type="ARBA" id="ARBA00004735"/>
    </source>
</evidence>
<dbReference type="GO" id="GO:0005737">
    <property type="term" value="C:cytoplasm"/>
    <property type="evidence" value="ECO:0007669"/>
    <property type="project" value="UniProtKB-UniRule"/>
</dbReference>
<dbReference type="STRING" id="47884.SAMN04490203_4537"/>
<dbReference type="FunFam" id="3.40.190.10:FF:000004">
    <property type="entry name" value="Porphobilinogen deaminase"/>
    <property type="match status" value="1"/>
</dbReference>
<dbReference type="CDD" id="cd13646">
    <property type="entry name" value="PBP2_EcHMBS_like"/>
    <property type="match status" value="1"/>
</dbReference>
<dbReference type="PANTHER" id="PTHR11557">
    <property type="entry name" value="PORPHOBILINOGEN DEAMINASE"/>
    <property type="match status" value="1"/>
</dbReference>
<comment type="subunit">
    <text evidence="4 8">Monomer.</text>
</comment>
<dbReference type="Gene3D" id="3.30.160.40">
    <property type="entry name" value="Porphobilinogen deaminase, C-terminal domain"/>
    <property type="match status" value="1"/>
</dbReference>
<comment type="similarity">
    <text evidence="3 8">Belongs to the HMBS family.</text>
</comment>
<dbReference type="PROSITE" id="PS00533">
    <property type="entry name" value="PORPHOBILINOGEN_DEAM"/>
    <property type="match status" value="1"/>
</dbReference>
<evidence type="ECO:0000313" key="13">
    <source>
        <dbReference type="Proteomes" id="UP000036395"/>
    </source>
</evidence>
<dbReference type="PATRIC" id="fig|47884.3.peg.181"/>
<evidence type="ECO:0000256" key="5">
    <source>
        <dbReference type="ARBA" id="ARBA00022679"/>
    </source>
</evidence>
<dbReference type="InterPro" id="IPR022417">
    <property type="entry name" value="Porphobilin_deaminase_N"/>
</dbReference>
<dbReference type="Proteomes" id="UP000036395">
    <property type="component" value="Unassembled WGS sequence"/>
</dbReference>
<dbReference type="Pfam" id="PF01379">
    <property type="entry name" value="Porphobil_deam"/>
    <property type="match status" value="1"/>
</dbReference>
<dbReference type="EMBL" id="JYLA01000011">
    <property type="protein sequence ID" value="KMM82495.1"/>
    <property type="molecule type" value="Genomic_DNA"/>
</dbReference>
<feature type="modified residue" description="S-(dipyrrolylmethanemethyl)cysteine" evidence="8">
    <location>
        <position position="242"/>
    </location>
</feature>
<evidence type="ECO:0000313" key="11">
    <source>
        <dbReference type="EMBL" id="KMM82495.1"/>
    </source>
</evidence>
<dbReference type="PIRSF" id="PIRSF001438">
    <property type="entry name" value="4pyrrol_synth_OHMeBilane_synth"/>
    <property type="match status" value="1"/>
</dbReference>
<comment type="caution">
    <text evidence="11">The sequence shown here is derived from an EMBL/GenBank/DDBJ whole genome shotgun (WGS) entry which is preliminary data.</text>
</comment>
<dbReference type="RefSeq" id="WP_048383788.1">
    <property type="nucleotide sequence ID" value="NZ_FNRS01000002.1"/>
</dbReference>
<keyword evidence="6 8" id="KW-0627">Porphyrin biosynthesis</keyword>
<dbReference type="InterPro" id="IPR036803">
    <property type="entry name" value="Porphobilinogen_deaminase_C_sf"/>
</dbReference>
<dbReference type="GO" id="GO:0004418">
    <property type="term" value="F:hydroxymethylbilane synthase activity"/>
    <property type="evidence" value="ECO:0007669"/>
    <property type="project" value="UniProtKB-UniRule"/>
</dbReference>
<keyword evidence="5 8" id="KW-0808">Transferase</keyword>
<reference evidence="11 13" key="1">
    <citation type="submission" date="2015-02" db="EMBL/GenBank/DDBJ databases">
        <title>Pseudomonas helleri sp. nov. and Pseudomonas weihenstephanensis sp. nov., isolated from raw cows milk.</title>
        <authorList>
            <person name="von Neubeck M."/>
            <person name="Huptas C."/>
            <person name="Wenning M."/>
            <person name="Scherer S."/>
        </authorList>
    </citation>
    <scope>NUCLEOTIDE SEQUENCE [LARGE SCALE GENOMIC DNA]</scope>
    <source>
        <strain evidence="11 13">DSM 21104</strain>
    </source>
</reference>
<dbReference type="UniPathway" id="UPA00251">
    <property type="reaction ID" value="UER00319"/>
</dbReference>
<gene>
    <name evidence="8" type="primary">hemC</name>
    <name evidence="12" type="ORF">SAMN04490203_4537</name>
    <name evidence="11" type="ORF">TU78_21305</name>
</gene>
<proteinExistence type="inferred from homology"/>
<dbReference type="Gene3D" id="3.40.190.10">
    <property type="entry name" value="Periplasmic binding protein-like II"/>
    <property type="match status" value="2"/>
</dbReference>
<organism evidence="11 13">
    <name type="scientific">Pseudomonas taetrolens</name>
    <dbReference type="NCBI Taxonomy" id="47884"/>
    <lineage>
        <taxon>Bacteria</taxon>
        <taxon>Pseudomonadati</taxon>
        <taxon>Pseudomonadota</taxon>
        <taxon>Gammaproteobacteria</taxon>
        <taxon>Pseudomonadales</taxon>
        <taxon>Pseudomonadaceae</taxon>
        <taxon>Pseudomonas</taxon>
    </lineage>
</organism>
<feature type="domain" description="Porphobilinogen deaminase N-terminal" evidence="9">
    <location>
        <begin position="6"/>
        <end position="213"/>
    </location>
</feature>
<dbReference type="AlphaFoldDB" id="A0A0J6GLH5"/>
<reference evidence="12 14" key="2">
    <citation type="submission" date="2016-10" db="EMBL/GenBank/DDBJ databases">
        <authorList>
            <person name="Varghese N."/>
            <person name="Submissions S."/>
        </authorList>
    </citation>
    <scope>NUCLEOTIDE SEQUENCE [LARGE SCALE GENOMIC DNA]</scope>
    <source>
        <strain evidence="12 14">BS3652</strain>
    </source>
</reference>
<dbReference type="SUPFAM" id="SSF53850">
    <property type="entry name" value="Periplasmic binding protein-like II"/>
    <property type="match status" value="1"/>
</dbReference>
<evidence type="ECO:0000256" key="6">
    <source>
        <dbReference type="ARBA" id="ARBA00023244"/>
    </source>
</evidence>
<dbReference type="InterPro" id="IPR000860">
    <property type="entry name" value="HemC"/>
</dbReference>
<comment type="function">
    <text evidence="1 8">Tetrapolymerization of the monopyrrole PBG into the hydroxymethylbilane pre-uroporphyrinogen in several discrete steps.</text>
</comment>
<evidence type="ECO:0000256" key="1">
    <source>
        <dbReference type="ARBA" id="ARBA00002869"/>
    </source>
</evidence>
<evidence type="ECO:0000259" key="9">
    <source>
        <dbReference type="Pfam" id="PF01379"/>
    </source>
</evidence>
<evidence type="ECO:0000259" key="10">
    <source>
        <dbReference type="Pfam" id="PF03900"/>
    </source>
</evidence>
<dbReference type="InterPro" id="IPR022419">
    <property type="entry name" value="Porphobilin_deaminase_cofac_BS"/>
</dbReference>
<dbReference type="GO" id="GO:0006782">
    <property type="term" value="P:protoporphyrinogen IX biosynthetic process"/>
    <property type="evidence" value="ECO:0007669"/>
    <property type="project" value="UniProtKB-UniRule"/>
</dbReference>
<dbReference type="PANTHER" id="PTHR11557:SF0">
    <property type="entry name" value="PORPHOBILINOGEN DEAMINASE"/>
    <property type="match status" value="1"/>
</dbReference>
<evidence type="ECO:0000256" key="4">
    <source>
        <dbReference type="ARBA" id="ARBA00011245"/>
    </source>
</evidence>
<dbReference type="OrthoDB" id="9810298at2"/>